<dbReference type="Pfam" id="PF14305">
    <property type="entry name" value="ATPgrasp_TupA"/>
    <property type="match status" value="1"/>
</dbReference>
<reference evidence="1 2" key="1">
    <citation type="submission" date="2019-04" db="EMBL/GenBank/DDBJ databases">
        <title>Genome sequence of Bacillus hwajinpoensis strain Y2.</title>
        <authorList>
            <person name="Fair J.L."/>
            <person name="Maclea K.S."/>
        </authorList>
    </citation>
    <scope>NUCLEOTIDE SEQUENCE [LARGE SCALE GENOMIC DNA]</scope>
    <source>
        <strain evidence="1 2">Y2</strain>
    </source>
</reference>
<proteinExistence type="predicted"/>
<keyword evidence="1" id="KW-0808">Transferase</keyword>
<organism evidence="1 2">
    <name type="scientific">Guptibacillus hwajinpoensis</name>
    <dbReference type="NCBI Taxonomy" id="208199"/>
    <lineage>
        <taxon>Bacteria</taxon>
        <taxon>Bacillati</taxon>
        <taxon>Bacillota</taxon>
        <taxon>Bacilli</taxon>
        <taxon>Bacillales</taxon>
        <taxon>Guptibacillaceae</taxon>
        <taxon>Guptibacillus</taxon>
    </lineage>
</organism>
<name>A0A4U1MI91_9BACL</name>
<sequence length="291" mass="34151">MNNIVKNIILTPMNILYKMSPELCLKILFKAKLGYKLNLENPTTYNEKLQWIKLYDKNELMIKCSDKYTVREYVKSLGHGEILNDLIWSGFNPEKIPFESLPNQFVIKVTHGSTFNIVCEDKGEINIEKTINLLKKWLKADFLPCYGEWFYGVEKPRIIIEKYLKDTQSQALYDYKFFCFNGEPKLVYIDTWKDNKHTINAYDMKFNLLPEVKLGYENDLTTKVPKPNNFDEMVYYAKELSKDFLHVRVDFYNVDGKIIFGELTFTKSAGFGKISPHSFDVKMGDWIKLPS</sequence>
<evidence type="ECO:0000313" key="1">
    <source>
        <dbReference type="EMBL" id="TKD70733.1"/>
    </source>
</evidence>
<protein>
    <submittedName>
        <fullName evidence="1">Glycosyltransferase</fullName>
    </submittedName>
</protein>
<dbReference type="RefSeq" id="WP_136946807.1">
    <property type="nucleotide sequence ID" value="NZ_SWFM01000002.1"/>
</dbReference>
<accession>A0A4U1MI91</accession>
<dbReference type="Proteomes" id="UP000310541">
    <property type="component" value="Unassembled WGS sequence"/>
</dbReference>
<dbReference type="OrthoDB" id="9791827at2"/>
<dbReference type="EMBL" id="SWFM01000002">
    <property type="protein sequence ID" value="TKD70733.1"/>
    <property type="molecule type" value="Genomic_DNA"/>
</dbReference>
<dbReference type="AlphaFoldDB" id="A0A4U1MI91"/>
<gene>
    <name evidence="1" type="ORF">FBF83_08930</name>
</gene>
<dbReference type="GO" id="GO:0016740">
    <property type="term" value="F:transferase activity"/>
    <property type="evidence" value="ECO:0007669"/>
    <property type="project" value="UniProtKB-KW"/>
</dbReference>
<dbReference type="InterPro" id="IPR029465">
    <property type="entry name" value="ATPgrasp_TupA"/>
</dbReference>
<evidence type="ECO:0000313" key="2">
    <source>
        <dbReference type="Proteomes" id="UP000310541"/>
    </source>
</evidence>
<comment type="caution">
    <text evidence="1">The sequence shown here is derived from an EMBL/GenBank/DDBJ whole genome shotgun (WGS) entry which is preliminary data.</text>
</comment>